<name>A0A1X2IP97_9FUNG</name>
<reference evidence="2 3" key="1">
    <citation type="submission" date="2016-07" db="EMBL/GenBank/DDBJ databases">
        <title>Pervasive Adenine N6-methylation of Active Genes in Fungi.</title>
        <authorList>
            <consortium name="DOE Joint Genome Institute"/>
            <person name="Mondo S.J."/>
            <person name="Dannebaum R.O."/>
            <person name="Kuo R.C."/>
            <person name="Labutti K."/>
            <person name="Haridas S."/>
            <person name="Kuo A."/>
            <person name="Salamov A."/>
            <person name="Ahrendt S.R."/>
            <person name="Lipzen A."/>
            <person name="Sullivan W."/>
            <person name="Andreopoulos W.B."/>
            <person name="Clum A."/>
            <person name="Lindquist E."/>
            <person name="Daum C."/>
            <person name="Ramamoorthy G.K."/>
            <person name="Gryganskyi A."/>
            <person name="Culley D."/>
            <person name="Magnuson J.K."/>
            <person name="James T.Y."/>
            <person name="O'Malley M.A."/>
            <person name="Stajich J.E."/>
            <person name="Spatafora J.W."/>
            <person name="Visel A."/>
            <person name="Grigoriev I.V."/>
        </authorList>
    </citation>
    <scope>NUCLEOTIDE SEQUENCE [LARGE SCALE GENOMIC DNA]</scope>
    <source>
        <strain evidence="2 3">NRRL 1336</strain>
    </source>
</reference>
<evidence type="ECO:0000256" key="1">
    <source>
        <dbReference type="SAM" id="SignalP"/>
    </source>
</evidence>
<evidence type="ECO:0008006" key="4">
    <source>
        <dbReference type="Google" id="ProtNLM"/>
    </source>
</evidence>
<dbReference type="AlphaFoldDB" id="A0A1X2IP97"/>
<evidence type="ECO:0000313" key="3">
    <source>
        <dbReference type="Proteomes" id="UP000193560"/>
    </source>
</evidence>
<comment type="caution">
    <text evidence="2">The sequence shown here is derived from an EMBL/GenBank/DDBJ whole genome shotgun (WGS) entry which is preliminary data.</text>
</comment>
<keyword evidence="3" id="KW-1185">Reference proteome</keyword>
<dbReference type="Proteomes" id="UP000193560">
    <property type="component" value="Unassembled WGS sequence"/>
</dbReference>
<keyword evidence="1" id="KW-0732">Signal</keyword>
<organism evidence="2 3">
    <name type="scientific">Absidia repens</name>
    <dbReference type="NCBI Taxonomy" id="90262"/>
    <lineage>
        <taxon>Eukaryota</taxon>
        <taxon>Fungi</taxon>
        <taxon>Fungi incertae sedis</taxon>
        <taxon>Mucoromycota</taxon>
        <taxon>Mucoromycotina</taxon>
        <taxon>Mucoromycetes</taxon>
        <taxon>Mucorales</taxon>
        <taxon>Cunninghamellaceae</taxon>
        <taxon>Absidia</taxon>
    </lineage>
</organism>
<accession>A0A1X2IP97</accession>
<gene>
    <name evidence="2" type="ORF">BCR42DRAFT_410622</name>
</gene>
<evidence type="ECO:0000313" key="2">
    <source>
        <dbReference type="EMBL" id="ORZ19832.1"/>
    </source>
</evidence>
<dbReference type="OrthoDB" id="2274040at2759"/>
<dbReference type="EMBL" id="MCGE01000007">
    <property type="protein sequence ID" value="ORZ19832.1"/>
    <property type="molecule type" value="Genomic_DNA"/>
</dbReference>
<sequence>MINASSFSSSCSLFLLMLLIVLFDVGRAIPMTDPCAMTTNEQQQLYSDEGMTGYSTQGCQEACAVQSWNSGDSNGMCVLDQCYCTDVGIGTCEDNNHEGCDAICQKLSLDWIGVCSGGACSCLF</sequence>
<proteinExistence type="predicted"/>
<feature type="signal peptide" evidence="1">
    <location>
        <begin position="1"/>
        <end position="28"/>
    </location>
</feature>
<protein>
    <recommendedName>
        <fullName evidence="4">Invertebrate defensins family profile domain-containing protein</fullName>
    </recommendedName>
</protein>
<feature type="chain" id="PRO_5012507512" description="Invertebrate defensins family profile domain-containing protein" evidence="1">
    <location>
        <begin position="29"/>
        <end position="124"/>
    </location>
</feature>